<feature type="compositionally biased region" description="Basic and acidic residues" evidence="1">
    <location>
        <begin position="232"/>
        <end position="250"/>
    </location>
</feature>
<dbReference type="Gene3D" id="1.20.58.320">
    <property type="entry name" value="TPR-like"/>
    <property type="match status" value="1"/>
</dbReference>
<dbReference type="Pfam" id="PF06041">
    <property type="entry name" value="DUF924"/>
    <property type="match status" value="1"/>
</dbReference>
<dbReference type="RefSeq" id="XP_001276398.1">
    <property type="nucleotide sequence ID" value="XM_001276397.1"/>
</dbReference>
<dbReference type="PANTHER" id="PTHR23004">
    <property type="entry name" value="DOUBLECORTIN DOMAIN CONTAINING 2"/>
    <property type="match status" value="1"/>
</dbReference>
<dbReference type="InterPro" id="IPR011990">
    <property type="entry name" value="TPR-like_helical_dom_sf"/>
</dbReference>
<dbReference type="PANTHER" id="PTHR23004:SF7">
    <property type="entry name" value="DUF924-DOMAIN-CONTAINING PROTEIN"/>
    <property type="match status" value="1"/>
</dbReference>
<dbReference type="OrthoDB" id="414698at2759"/>
<dbReference type="Gene3D" id="1.25.40.10">
    <property type="entry name" value="Tetratricopeptide repeat domain"/>
    <property type="match status" value="1"/>
</dbReference>
<accession>A1C5K4</accession>
<evidence type="ECO:0000256" key="1">
    <source>
        <dbReference type="SAM" id="MobiDB-lite"/>
    </source>
</evidence>
<reference evidence="2 3" key="1">
    <citation type="journal article" date="2008" name="PLoS Genet.">
        <title>Genomic islands in the pathogenic filamentous fungus Aspergillus fumigatus.</title>
        <authorList>
            <person name="Fedorova N.D."/>
            <person name="Khaldi N."/>
            <person name="Joardar V.S."/>
            <person name="Maiti R."/>
            <person name="Amedeo P."/>
            <person name="Anderson M.J."/>
            <person name="Crabtree J."/>
            <person name="Silva J.C."/>
            <person name="Badger J.H."/>
            <person name="Albarraq A."/>
            <person name="Angiuoli S."/>
            <person name="Bussey H."/>
            <person name="Bowyer P."/>
            <person name="Cotty P.J."/>
            <person name="Dyer P.S."/>
            <person name="Egan A."/>
            <person name="Galens K."/>
            <person name="Fraser-Liggett C.M."/>
            <person name="Haas B.J."/>
            <person name="Inman J.M."/>
            <person name="Kent R."/>
            <person name="Lemieux S."/>
            <person name="Malavazi I."/>
            <person name="Orvis J."/>
            <person name="Roemer T."/>
            <person name="Ronning C.M."/>
            <person name="Sundaram J.P."/>
            <person name="Sutton G."/>
            <person name="Turner G."/>
            <person name="Venter J.C."/>
            <person name="White O.R."/>
            <person name="Whitty B.R."/>
            <person name="Youngman P."/>
            <person name="Wolfe K.H."/>
            <person name="Goldman G.H."/>
            <person name="Wortman J.R."/>
            <person name="Jiang B."/>
            <person name="Denning D.W."/>
            <person name="Nierman W.C."/>
        </authorList>
    </citation>
    <scope>NUCLEOTIDE SEQUENCE [LARGE SCALE GENOMIC DNA]</scope>
    <source>
        <strain evidence="3">ATCC 1007 / CBS 513.65 / DSM 816 / NCTC 3887 / NRRL 1</strain>
    </source>
</reference>
<dbReference type="GeneID" id="4708453"/>
<evidence type="ECO:0008006" key="4">
    <source>
        <dbReference type="Google" id="ProtNLM"/>
    </source>
</evidence>
<keyword evidence="3" id="KW-1185">Reference proteome</keyword>
<feature type="region of interest" description="Disordered" evidence="1">
    <location>
        <begin position="224"/>
        <end position="257"/>
    </location>
</feature>
<organism evidence="2 3">
    <name type="scientific">Aspergillus clavatus (strain ATCC 1007 / CBS 513.65 / DSM 816 / NCTC 3887 / NRRL 1 / QM 1276 / 107)</name>
    <dbReference type="NCBI Taxonomy" id="344612"/>
    <lineage>
        <taxon>Eukaryota</taxon>
        <taxon>Fungi</taxon>
        <taxon>Dikarya</taxon>
        <taxon>Ascomycota</taxon>
        <taxon>Pezizomycotina</taxon>
        <taxon>Eurotiomycetes</taxon>
        <taxon>Eurotiomycetidae</taxon>
        <taxon>Eurotiales</taxon>
        <taxon>Aspergillaceae</taxon>
        <taxon>Aspergillus</taxon>
        <taxon>Aspergillus subgen. Fumigati</taxon>
    </lineage>
</organism>
<dbReference type="SUPFAM" id="SSF48452">
    <property type="entry name" value="TPR-like"/>
    <property type="match status" value="1"/>
</dbReference>
<dbReference type="STRING" id="344612.A1C5K4"/>
<evidence type="ECO:0000313" key="2">
    <source>
        <dbReference type="EMBL" id="EAW14972.1"/>
    </source>
</evidence>
<dbReference type="AlphaFoldDB" id="A1C5K4"/>
<dbReference type="InterPro" id="IPR010323">
    <property type="entry name" value="DUF924"/>
</dbReference>
<dbReference type="KEGG" id="act:ACLA_003850"/>
<gene>
    <name evidence="2" type="ORF">ACLA_003850</name>
</gene>
<dbReference type="HOGENOM" id="CLU_065010_0_1_1"/>
<dbReference type="EMBL" id="DS027004">
    <property type="protein sequence ID" value="EAW14972.1"/>
    <property type="molecule type" value="Genomic_DNA"/>
</dbReference>
<name>A1C5K4_ASPCL</name>
<dbReference type="VEuPathDB" id="FungiDB:ACLA_003850"/>
<dbReference type="eggNOG" id="ENOG502S80R">
    <property type="taxonomic scope" value="Eukaryota"/>
</dbReference>
<dbReference type="Proteomes" id="UP000006701">
    <property type="component" value="Unassembled WGS sequence"/>
</dbReference>
<dbReference type="OMA" id="NWFYMPL"/>
<protein>
    <recommendedName>
        <fullName evidence="4">DUF924 domain protein</fullName>
    </recommendedName>
</protein>
<proteinExistence type="predicted"/>
<sequence length="257" mass="29700">MFNHDQLPLAQILTTPLLARIYDFWFQHTESDENLTLPTPADLKHWFFKSDDFDHACTSQYGSILAAIQNANPSAEQILSLANPTTPRDWLALLLLLDQLPRNCYRGPAARTVFEFFDPLALAIARKAEDAGIPRTPEIRYRLGLRLWFYLPLIHSEERSVQELARQRYAEMAEDVRRVLNGASEGAGAEAEREDVRTLVRNRDRAREQIEMSLRSQRDHYDPVARFGRFPHRNEAMGRQSTEEERRFVEEGGTFGQ</sequence>
<evidence type="ECO:0000313" key="3">
    <source>
        <dbReference type="Proteomes" id="UP000006701"/>
    </source>
</evidence>